<dbReference type="PANTHER" id="PTHR48109">
    <property type="entry name" value="DIHYDROOROTATE DEHYDROGENASE (QUINONE), MITOCHONDRIAL-RELATED"/>
    <property type="match status" value="1"/>
</dbReference>
<dbReference type="UniPathway" id="UPA00070"/>
<name>A0A5B9VZP1_9BACT</name>
<dbReference type="InterPro" id="IPR050074">
    <property type="entry name" value="DHO_dehydrogenase"/>
</dbReference>
<dbReference type="EC" id="1.3.1.1" evidence="8"/>
<dbReference type="Pfam" id="PF01180">
    <property type="entry name" value="DHO_dh"/>
    <property type="match status" value="1"/>
</dbReference>
<dbReference type="PIRSF" id="PIRSF000164">
    <property type="entry name" value="DHO_oxidase"/>
    <property type="match status" value="1"/>
</dbReference>
<dbReference type="EMBL" id="CP042997">
    <property type="protein sequence ID" value="QEH33896.1"/>
    <property type="molecule type" value="Genomic_DNA"/>
</dbReference>
<dbReference type="PANTHER" id="PTHR48109:SF3">
    <property type="entry name" value="SLL0744 PROTEIN"/>
    <property type="match status" value="1"/>
</dbReference>
<gene>
    <name evidence="8" type="primary">preA</name>
    <name evidence="8" type="ORF">OJF2_24280</name>
</gene>
<reference evidence="8 9" key="1">
    <citation type="submission" date="2019-08" db="EMBL/GenBank/DDBJ databases">
        <title>Deep-cultivation of Planctomycetes and their phenomic and genomic characterization uncovers novel biology.</title>
        <authorList>
            <person name="Wiegand S."/>
            <person name="Jogler M."/>
            <person name="Boedeker C."/>
            <person name="Pinto D."/>
            <person name="Vollmers J."/>
            <person name="Rivas-Marin E."/>
            <person name="Kohn T."/>
            <person name="Peeters S.H."/>
            <person name="Heuer A."/>
            <person name="Rast P."/>
            <person name="Oberbeckmann S."/>
            <person name="Bunk B."/>
            <person name="Jeske O."/>
            <person name="Meyerdierks A."/>
            <person name="Storesund J.E."/>
            <person name="Kallscheuer N."/>
            <person name="Luecker S."/>
            <person name="Lage O.M."/>
            <person name="Pohl T."/>
            <person name="Merkel B.J."/>
            <person name="Hornburger P."/>
            <person name="Mueller R.-W."/>
            <person name="Bruemmer F."/>
            <person name="Labrenz M."/>
            <person name="Spormann A.M."/>
            <person name="Op den Camp H."/>
            <person name="Overmann J."/>
            <person name="Amann R."/>
            <person name="Jetten M.S.M."/>
            <person name="Mascher T."/>
            <person name="Medema M.H."/>
            <person name="Devos D.P."/>
            <person name="Kaster A.-K."/>
            <person name="Ovreas L."/>
            <person name="Rohde M."/>
            <person name="Galperin M.Y."/>
            <person name="Jogler C."/>
        </authorList>
    </citation>
    <scope>NUCLEOTIDE SEQUENCE [LARGE SCALE GENOMIC DNA]</scope>
    <source>
        <strain evidence="8 9">OJF2</strain>
    </source>
</reference>
<dbReference type="Proteomes" id="UP000324233">
    <property type="component" value="Chromosome"/>
</dbReference>
<keyword evidence="6 8" id="KW-0560">Oxidoreductase</keyword>
<proteinExistence type="predicted"/>
<dbReference type="Gene3D" id="3.20.20.70">
    <property type="entry name" value="Aldolase class I"/>
    <property type="match status" value="1"/>
</dbReference>
<dbReference type="CDD" id="cd04739">
    <property type="entry name" value="DHOD_like"/>
    <property type="match status" value="1"/>
</dbReference>
<evidence type="ECO:0000259" key="7">
    <source>
        <dbReference type="Pfam" id="PF01180"/>
    </source>
</evidence>
<dbReference type="OrthoDB" id="9794954at2"/>
<keyword evidence="9" id="KW-1185">Reference proteome</keyword>
<protein>
    <submittedName>
        <fullName evidence="8">NAD-dependent dihydropyrimidine dehydrogenase subunit PreA</fullName>
        <ecNumber evidence="8">1.3.1.1</ecNumber>
    </submittedName>
</protein>
<dbReference type="GO" id="GO:0004152">
    <property type="term" value="F:dihydroorotate dehydrogenase activity"/>
    <property type="evidence" value="ECO:0007669"/>
    <property type="project" value="InterPro"/>
</dbReference>
<dbReference type="GO" id="GO:0044205">
    <property type="term" value="P:'de novo' UMP biosynthetic process"/>
    <property type="evidence" value="ECO:0007669"/>
    <property type="project" value="UniProtKB-UniPathway"/>
</dbReference>
<accession>A0A5B9VZP1</accession>
<organism evidence="8 9">
    <name type="scientific">Aquisphaera giovannonii</name>
    <dbReference type="NCBI Taxonomy" id="406548"/>
    <lineage>
        <taxon>Bacteria</taxon>
        <taxon>Pseudomonadati</taxon>
        <taxon>Planctomycetota</taxon>
        <taxon>Planctomycetia</taxon>
        <taxon>Isosphaerales</taxon>
        <taxon>Isosphaeraceae</taxon>
        <taxon>Aquisphaera</taxon>
    </lineage>
</organism>
<evidence type="ECO:0000256" key="2">
    <source>
        <dbReference type="ARBA" id="ARBA00004725"/>
    </source>
</evidence>
<evidence type="ECO:0000256" key="4">
    <source>
        <dbReference type="ARBA" id="ARBA00022643"/>
    </source>
</evidence>
<evidence type="ECO:0000256" key="3">
    <source>
        <dbReference type="ARBA" id="ARBA00022630"/>
    </source>
</evidence>
<feature type="domain" description="Dihydroorotate dehydrogenase catalytic" evidence="7">
    <location>
        <begin position="6"/>
        <end position="289"/>
    </location>
</feature>
<dbReference type="GO" id="GO:0004159">
    <property type="term" value="F:dihydropyrimidine dehydrogenase (NAD+) activity"/>
    <property type="evidence" value="ECO:0007669"/>
    <property type="project" value="UniProtKB-EC"/>
</dbReference>
<comment type="cofactor">
    <cofactor evidence="1">
        <name>FMN</name>
        <dbReference type="ChEBI" id="CHEBI:58210"/>
    </cofactor>
</comment>
<comment type="pathway">
    <text evidence="2">Pyrimidine metabolism; UMP biosynthesis via de novo pathway.</text>
</comment>
<evidence type="ECO:0000313" key="8">
    <source>
        <dbReference type="EMBL" id="QEH33896.1"/>
    </source>
</evidence>
<evidence type="ECO:0000313" key="9">
    <source>
        <dbReference type="Proteomes" id="UP000324233"/>
    </source>
</evidence>
<sequence>MSPSIRTKYLGLDLKNPLVASAGPLTGKIDSLMKLEEAGASAVVLPSLFEEQITREEVEIALLYDFNNEGFAEAQTYLPEMQDYHTGPDNYLQLVRQAKQALTVPVIGSLNGTTNGGWIHYGRMIEQAGADALELNIYFLPTEPETTALEVENRYLELVSAVREAVSIPLAVKVGPFFSSMPNMAKRLYQSGADGLVLFNRFLQPDIDLETLSVEPHLVLSSSDELRLPLRWIAILRSYFEKSLAATSGVHAAEDVIKLLLAGADVAMTTSGVLRKGPGLLSEMLVGLRTWLEEKEYVSVEQMKGSLSQRNSPDPAAFERANYVKAIRSYTSQFAG</sequence>
<keyword evidence="4" id="KW-0288">FMN</keyword>
<dbReference type="InterPro" id="IPR012135">
    <property type="entry name" value="Dihydroorotate_DH_1_2"/>
</dbReference>
<dbReference type="AlphaFoldDB" id="A0A5B9VZP1"/>
<dbReference type="GO" id="GO:0005737">
    <property type="term" value="C:cytoplasm"/>
    <property type="evidence" value="ECO:0007669"/>
    <property type="project" value="InterPro"/>
</dbReference>
<dbReference type="GO" id="GO:0006207">
    <property type="term" value="P:'de novo' pyrimidine nucleobase biosynthetic process"/>
    <property type="evidence" value="ECO:0007669"/>
    <property type="project" value="TreeGrafter"/>
</dbReference>
<keyword evidence="3" id="KW-0285">Flavoprotein</keyword>
<evidence type="ECO:0000256" key="6">
    <source>
        <dbReference type="ARBA" id="ARBA00023002"/>
    </source>
</evidence>
<dbReference type="InterPro" id="IPR013785">
    <property type="entry name" value="Aldolase_TIM"/>
</dbReference>
<evidence type="ECO:0000256" key="5">
    <source>
        <dbReference type="ARBA" id="ARBA00022975"/>
    </source>
</evidence>
<evidence type="ECO:0000256" key="1">
    <source>
        <dbReference type="ARBA" id="ARBA00001917"/>
    </source>
</evidence>
<dbReference type="RefSeq" id="WP_148593892.1">
    <property type="nucleotide sequence ID" value="NZ_CP042997.1"/>
</dbReference>
<dbReference type="InterPro" id="IPR005720">
    <property type="entry name" value="Dihydroorotate_DH_cat"/>
</dbReference>
<dbReference type="SUPFAM" id="SSF51395">
    <property type="entry name" value="FMN-linked oxidoreductases"/>
    <property type="match status" value="1"/>
</dbReference>
<keyword evidence="5" id="KW-0665">Pyrimidine biosynthesis</keyword>
<dbReference type="KEGG" id="agv:OJF2_24280"/>
<dbReference type="NCBIfam" id="NF005741">
    <property type="entry name" value="PRK07565.1"/>
    <property type="match status" value="1"/>
</dbReference>